<evidence type="ECO:0000313" key="6">
    <source>
        <dbReference type="EMBL" id="SKB02607.1"/>
    </source>
</evidence>
<gene>
    <name evidence="6" type="ORF">SAMN04244570_3009</name>
</gene>
<keyword evidence="3 4" id="KW-0732">Signal</keyword>
<sequence>MKMIRKKVLFLTLCSVILLLAACNSVEKESSAEIKETDESYKFGAVLMTLNSEYWKIQMAGAKDAAEELGVEVSFLGPPEETQFEQQVKMVEDHIATGADALIVAASQPDAMISVLNNAHTKKIPIVIADADVNFDDKVTFIGTENYDAAKLGGDYLDELLNTGDKVAIIRGQSGSKLHDERTKGFQDALKDKNIEFIVQDAQSDRVKAVNIMENILTSNPDIKAVFATSDEMALGTYTTLENKNATGIHLIGFDGTPDGLQAVQEGKMLANVAQNPYQIGYQSVQSAYKAKKGEEVEKRIDSGALVITKENVEEEIKKVNGYLNNMP</sequence>
<dbReference type="GO" id="GO:0030313">
    <property type="term" value="C:cell envelope"/>
    <property type="evidence" value="ECO:0007669"/>
    <property type="project" value="UniProtKB-SubCell"/>
</dbReference>
<evidence type="ECO:0000256" key="4">
    <source>
        <dbReference type="SAM" id="SignalP"/>
    </source>
</evidence>
<dbReference type="AlphaFoldDB" id="A0A1T4YL79"/>
<dbReference type="Pfam" id="PF13407">
    <property type="entry name" value="Peripla_BP_4"/>
    <property type="match status" value="1"/>
</dbReference>
<evidence type="ECO:0000256" key="1">
    <source>
        <dbReference type="ARBA" id="ARBA00004196"/>
    </source>
</evidence>
<reference evidence="7" key="1">
    <citation type="submission" date="2017-02" db="EMBL/GenBank/DDBJ databases">
        <authorList>
            <person name="Varghese N."/>
            <person name="Submissions S."/>
        </authorList>
    </citation>
    <scope>NUCLEOTIDE SEQUENCE [LARGE SCALE GENOMIC DNA]</scope>
    <source>
        <strain evidence="7">DSM 23966</strain>
    </source>
</reference>
<protein>
    <submittedName>
        <fullName evidence="6">Ribose transport system substrate-binding protein</fullName>
    </submittedName>
</protein>
<accession>A0A1T4YL79</accession>
<dbReference type="EMBL" id="FUYJ01000006">
    <property type="protein sequence ID" value="SKB02607.1"/>
    <property type="molecule type" value="Genomic_DNA"/>
</dbReference>
<comment type="subcellular location">
    <subcellularLocation>
        <location evidence="1">Cell envelope</location>
    </subcellularLocation>
</comment>
<evidence type="ECO:0000259" key="5">
    <source>
        <dbReference type="Pfam" id="PF13407"/>
    </source>
</evidence>
<dbReference type="SUPFAM" id="SSF53822">
    <property type="entry name" value="Periplasmic binding protein-like I"/>
    <property type="match status" value="1"/>
</dbReference>
<dbReference type="PROSITE" id="PS51257">
    <property type="entry name" value="PROKAR_LIPOPROTEIN"/>
    <property type="match status" value="1"/>
</dbReference>
<feature type="chain" id="PRO_5039683731" evidence="4">
    <location>
        <begin position="22"/>
        <end position="328"/>
    </location>
</feature>
<dbReference type="PANTHER" id="PTHR46847">
    <property type="entry name" value="D-ALLOSE-BINDING PERIPLASMIC PROTEIN-RELATED"/>
    <property type="match status" value="1"/>
</dbReference>
<dbReference type="Proteomes" id="UP000190042">
    <property type="component" value="Unassembled WGS sequence"/>
</dbReference>
<feature type="domain" description="Periplasmic binding protein" evidence="5">
    <location>
        <begin position="44"/>
        <end position="296"/>
    </location>
</feature>
<comment type="similarity">
    <text evidence="2">Belongs to the bacterial solute-binding protein 2 family.</text>
</comment>
<evidence type="ECO:0000256" key="3">
    <source>
        <dbReference type="ARBA" id="ARBA00022729"/>
    </source>
</evidence>
<evidence type="ECO:0000313" key="7">
    <source>
        <dbReference type="Proteomes" id="UP000190042"/>
    </source>
</evidence>
<dbReference type="PANTHER" id="PTHR46847:SF1">
    <property type="entry name" value="D-ALLOSE-BINDING PERIPLASMIC PROTEIN-RELATED"/>
    <property type="match status" value="1"/>
</dbReference>
<dbReference type="GO" id="GO:0030246">
    <property type="term" value="F:carbohydrate binding"/>
    <property type="evidence" value="ECO:0007669"/>
    <property type="project" value="UniProtKB-ARBA"/>
</dbReference>
<dbReference type="CDD" id="cd01536">
    <property type="entry name" value="PBP1_ABC_sugar_binding-like"/>
    <property type="match status" value="1"/>
</dbReference>
<proteinExistence type="inferred from homology"/>
<evidence type="ECO:0000256" key="2">
    <source>
        <dbReference type="ARBA" id="ARBA00007639"/>
    </source>
</evidence>
<dbReference type="InterPro" id="IPR028082">
    <property type="entry name" value="Peripla_BP_I"/>
</dbReference>
<dbReference type="InterPro" id="IPR025997">
    <property type="entry name" value="SBP_2_dom"/>
</dbReference>
<dbReference type="Gene3D" id="3.40.50.2300">
    <property type="match status" value="2"/>
</dbReference>
<name>A0A1T4YL79_9BACL</name>
<feature type="signal peptide" evidence="4">
    <location>
        <begin position="1"/>
        <end position="21"/>
    </location>
</feature>
<dbReference type="RefSeq" id="WP_176132584.1">
    <property type="nucleotide sequence ID" value="NZ_FUYJ01000006.1"/>
</dbReference>
<keyword evidence="7" id="KW-1185">Reference proteome</keyword>
<organism evidence="6 7">
    <name type="scientific">Sporosarcina newyorkensis</name>
    <dbReference type="NCBI Taxonomy" id="759851"/>
    <lineage>
        <taxon>Bacteria</taxon>
        <taxon>Bacillati</taxon>
        <taxon>Bacillota</taxon>
        <taxon>Bacilli</taxon>
        <taxon>Bacillales</taxon>
        <taxon>Caryophanaceae</taxon>
        <taxon>Sporosarcina</taxon>
    </lineage>
</organism>